<dbReference type="Gene3D" id="3.30.565.10">
    <property type="entry name" value="Histidine kinase-like ATPase, C-terminal domain"/>
    <property type="match status" value="1"/>
</dbReference>
<evidence type="ECO:0000259" key="7">
    <source>
        <dbReference type="PROSITE" id="PS50109"/>
    </source>
</evidence>
<feature type="transmembrane region" description="Helical" evidence="6">
    <location>
        <begin position="237"/>
        <end position="259"/>
    </location>
</feature>
<reference evidence="8 9" key="1">
    <citation type="submission" date="2011-11" db="EMBL/GenBank/DDBJ databases">
        <title>The Noncontiguous Finished genome of Desulfosporosinus youngiae DSM 17734.</title>
        <authorList>
            <consortium name="US DOE Joint Genome Institute (JGI-PGF)"/>
            <person name="Lucas S."/>
            <person name="Han J."/>
            <person name="Lapidus A."/>
            <person name="Cheng J.-F."/>
            <person name="Goodwin L."/>
            <person name="Pitluck S."/>
            <person name="Peters L."/>
            <person name="Ovchinnikova G."/>
            <person name="Lu M."/>
            <person name="Land M.L."/>
            <person name="Hauser L."/>
            <person name="Pester M."/>
            <person name="Spring S."/>
            <person name="Ollivier B."/>
            <person name="Rattei T."/>
            <person name="Klenk H.-P."/>
            <person name="Wagner M."/>
            <person name="Loy A."/>
            <person name="Woyke T.J."/>
        </authorList>
    </citation>
    <scope>NUCLEOTIDE SEQUENCE [LARGE SCALE GENOMIC DNA]</scope>
    <source>
        <strain evidence="8 9">DSM 17734</strain>
    </source>
</reference>
<evidence type="ECO:0000256" key="5">
    <source>
        <dbReference type="ARBA" id="ARBA00023012"/>
    </source>
</evidence>
<keyword evidence="6" id="KW-0812">Transmembrane</keyword>
<keyword evidence="9" id="KW-1185">Reference proteome</keyword>
<feature type="transmembrane region" description="Helical" evidence="6">
    <location>
        <begin position="365"/>
        <end position="385"/>
    </location>
</feature>
<dbReference type="AlphaFoldDB" id="H5Y5G9"/>
<dbReference type="CDD" id="cd16917">
    <property type="entry name" value="HATPase_UhpB-NarQ-NarX-like"/>
    <property type="match status" value="1"/>
</dbReference>
<feature type="transmembrane region" description="Helical" evidence="6">
    <location>
        <begin position="146"/>
        <end position="164"/>
    </location>
</feature>
<dbReference type="STRING" id="768710.DesyoDRAFT_3396"/>
<evidence type="ECO:0000313" key="8">
    <source>
        <dbReference type="EMBL" id="EHQ90419.1"/>
    </source>
</evidence>
<feature type="transmembrane region" description="Helical" evidence="6">
    <location>
        <begin position="340"/>
        <end position="359"/>
    </location>
</feature>
<sequence length="788" mass="90389">MGNLKKRFVLLILAGIILMLSYYLLYITLNIPYIGVSVDENEAGKWQISYVDHLGWAKQQGIKVGDTVSLINQNQPSEYFAVLKYGVIEQAETIVINRNGELILHKVTNNMTPQQVQYHIVIPTLVFVILFVFSCVLYVKKSNDMSAHILMLFFLTIGLSYLSAGASSRIDTPGIYVNRITFSLIPVLFLEFLNTYFYRYGLSFLNSRKILFALYLTNGFLLVILAVSQIFGRNLWIIRHLFLVVFSIGILLCLYILISRYIRYRNTIRKPVFKIIIIGFTLSFFPFVALASLPKVLFGIELIPGALAATFLIFLPGVFVYLIIANSLFDIDFILDRIRYYSLLTLIPTAIFILFLFNFVRGFTLVQWIQIILVVYIGLIAFLYVKEDLDFRFRTKLFKEKYNFQASLDRFSQDIAKVMKISDLEERLIMEVTEVLSVKSISLLEIDLTDYSLSIGTGSADFPETIIIDWLKNNTELVLVGELIDIGRSGVFLILSKEKDKSRLVWIREKLNRTEFNQDERVWLRTIASYASIVYENLHLIEGLIEKLEEAVTRKDSANPWVLRLLFNLAEKERRRLASDLHDSALQQQLLWYRNLERISVDERIPVDLRKQLKNMAEGLLDVTHQIRETCNELLPPLLKESGIVEALKNLFAKAQLRNDYIVNFNAKGFSINLDYEHVLVLYRIVQELLTNAAKHSKATEINITLANSNDSINFDYRDNGIGMDLQNLQSSLSHMGLAGIKERISGLEGKTCFYSSLGKGLEVSIWLPIDMITNVNEQGVKEGKRTT</sequence>
<organism evidence="8 9">
    <name type="scientific">Desulfosporosinus youngiae DSM 17734</name>
    <dbReference type="NCBI Taxonomy" id="768710"/>
    <lineage>
        <taxon>Bacteria</taxon>
        <taxon>Bacillati</taxon>
        <taxon>Bacillota</taxon>
        <taxon>Clostridia</taxon>
        <taxon>Eubacteriales</taxon>
        <taxon>Desulfitobacteriaceae</taxon>
        <taxon>Desulfosporosinus</taxon>
    </lineage>
</organism>
<dbReference type="SMART" id="SM00387">
    <property type="entry name" value="HATPase_c"/>
    <property type="match status" value="1"/>
</dbReference>
<name>H5Y5G9_9FIRM</name>
<dbReference type="OrthoDB" id="9781904at2"/>
<protein>
    <recommendedName>
        <fullName evidence="2">histidine kinase</fullName>
        <ecNumber evidence="2">2.7.13.3</ecNumber>
    </recommendedName>
</protein>
<dbReference type="InterPro" id="IPR050482">
    <property type="entry name" value="Sensor_HK_TwoCompSys"/>
</dbReference>
<dbReference type="InterPro" id="IPR036890">
    <property type="entry name" value="HATPase_C_sf"/>
</dbReference>
<keyword evidence="6" id="KW-1133">Transmembrane helix</keyword>
<comment type="catalytic activity">
    <reaction evidence="1">
        <text>ATP + protein L-histidine = ADP + protein N-phospho-L-histidine.</text>
        <dbReference type="EC" id="2.7.13.3"/>
    </reaction>
</comment>
<evidence type="ECO:0000256" key="3">
    <source>
        <dbReference type="ARBA" id="ARBA00022679"/>
    </source>
</evidence>
<dbReference type="Proteomes" id="UP000005104">
    <property type="component" value="Chromosome"/>
</dbReference>
<dbReference type="InterPro" id="IPR005467">
    <property type="entry name" value="His_kinase_dom"/>
</dbReference>
<feature type="domain" description="Histidine kinase" evidence="7">
    <location>
        <begin position="682"/>
        <end position="772"/>
    </location>
</feature>
<dbReference type="InterPro" id="IPR003594">
    <property type="entry name" value="HATPase_dom"/>
</dbReference>
<feature type="transmembrane region" description="Helical" evidence="6">
    <location>
        <begin position="305"/>
        <end position="328"/>
    </location>
</feature>
<feature type="transmembrane region" description="Helical" evidence="6">
    <location>
        <begin position="210"/>
        <end position="231"/>
    </location>
</feature>
<proteinExistence type="predicted"/>
<accession>H5Y5G9</accession>
<keyword evidence="4 8" id="KW-0418">Kinase</keyword>
<dbReference type="RefSeq" id="WP_007784811.1">
    <property type="nucleotide sequence ID" value="NZ_CM001441.1"/>
</dbReference>
<feature type="transmembrane region" description="Helical" evidence="6">
    <location>
        <begin position="7"/>
        <end position="29"/>
    </location>
</feature>
<evidence type="ECO:0000256" key="4">
    <source>
        <dbReference type="ARBA" id="ARBA00022777"/>
    </source>
</evidence>
<evidence type="ECO:0000256" key="1">
    <source>
        <dbReference type="ARBA" id="ARBA00000085"/>
    </source>
</evidence>
<dbReference type="InterPro" id="IPR011712">
    <property type="entry name" value="Sig_transdc_His_kin_sub3_dim/P"/>
</dbReference>
<feature type="transmembrane region" description="Helical" evidence="6">
    <location>
        <begin position="176"/>
        <end position="198"/>
    </location>
</feature>
<dbReference type="PANTHER" id="PTHR24421">
    <property type="entry name" value="NITRATE/NITRITE SENSOR PROTEIN NARX-RELATED"/>
    <property type="match status" value="1"/>
</dbReference>
<evidence type="ECO:0000313" key="9">
    <source>
        <dbReference type="Proteomes" id="UP000005104"/>
    </source>
</evidence>
<keyword evidence="5" id="KW-0902">Two-component regulatory system</keyword>
<evidence type="ECO:0000256" key="6">
    <source>
        <dbReference type="SAM" id="Phobius"/>
    </source>
</evidence>
<dbReference type="PANTHER" id="PTHR24421:SF60">
    <property type="entry name" value="SENSOR HISTIDINE KINASE COMP"/>
    <property type="match status" value="1"/>
</dbReference>
<dbReference type="SUPFAM" id="SSF55874">
    <property type="entry name" value="ATPase domain of HSP90 chaperone/DNA topoisomerase II/histidine kinase"/>
    <property type="match status" value="1"/>
</dbReference>
<dbReference type="EMBL" id="CM001441">
    <property type="protein sequence ID" value="EHQ90419.1"/>
    <property type="molecule type" value="Genomic_DNA"/>
</dbReference>
<dbReference type="Pfam" id="PF02518">
    <property type="entry name" value="HATPase_c"/>
    <property type="match status" value="1"/>
</dbReference>
<dbReference type="eggNOG" id="COG4585">
    <property type="taxonomic scope" value="Bacteria"/>
</dbReference>
<keyword evidence="3" id="KW-0808">Transferase</keyword>
<dbReference type="GO" id="GO:0016020">
    <property type="term" value="C:membrane"/>
    <property type="evidence" value="ECO:0007669"/>
    <property type="project" value="InterPro"/>
</dbReference>
<gene>
    <name evidence="8" type="ORF">DesyoDRAFT_3396</name>
</gene>
<evidence type="ECO:0000256" key="2">
    <source>
        <dbReference type="ARBA" id="ARBA00012438"/>
    </source>
</evidence>
<keyword evidence="6" id="KW-0472">Membrane</keyword>
<dbReference type="HOGENOM" id="CLU_021465_0_0_9"/>
<feature type="transmembrane region" description="Helical" evidence="6">
    <location>
        <begin position="271"/>
        <end position="293"/>
    </location>
</feature>
<dbReference type="PROSITE" id="PS50109">
    <property type="entry name" value="HIS_KIN"/>
    <property type="match status" value="1"/>
</dbReference>
<dbReference type="GO" id="GO:0046983">
    <property type="term" value="F:protein dimerization activity"/>
    <property type="evidence" value="ECO:0007669"/>
    <property type="project" value="InterPro"/>
</dbReference>
<dbReference type="Pfam" id="PF07730">
    <property type="entry name" value="HisKA_3"/>
    <property type="match status" value="1"/>
</dbReference>
<feature type="transmembrane region" description="Helical" evidence="6">
    <location>
        <begin position="116"/>
        <end position="139"/>
    </location>
</feature>
<dbReference type="GO" id="GO:0000155">
    <property type="term" value="F:phosphorelay sensor kinase activity"/>
    <property type="evidence" value="ECO:0007669"/>
    <property type="project" value="InterPro"/>
</dbReference>
<dbReference type="EC" id="2.7.13.3" evidence="2"/>